<name>A0A179D6U6_9BACT</name>
<organism evidence="1 2">
    <name type="scientific">Thermosulfurimonas dismutans</name>
    <dbReference type="NCBI Taxonomy" id="999894"/>
    <lineage>
        <taxon>Bacteria</taxon>
        <taxon>Pseudomonadati</taxon>
        <taxon>Thermodesulfobacteriota</taxon>
        <taxon>Thermodesulfobacteria</taxon>
        <taxon>Thermodesulfobacteriales</taxon>
        <taxon>Thermodesulfobacteriaceae</taxon>
        <taxon>Thermosulfurimonas</taxon>
    </lineage>
</organism>
<comment type="caution">
    <text evidence="1">The sequence shown here is derived from an EMBL/GenBank/DDBJ whole genome shotgun (WGS) entry which is preliminary data.</text>
</comment>
<dbReference type="OrthoDB" id="9802662at2"/>
<evidence type="ECO:0000313" key="2">
    <source>
        <dbReference type="Proteomes" id="UP000078390"/>
    </source>
</evidence>
<sequence>MKRTGVADLPLHGGRAPRWLFNRMVRLCRAISLVILEEYGRREFLRRLADPFWFQALGCVLGFDWHSSGLTTTVCGALKEALSPLASEAGIFICGGKGRASLRTPEEILTYAERFGLPESFKDFPEISRLSAKVDNTALQDGYTLYHHTFIFTVDGYWTVVQQGMNEVTSYARRYHWLGEKVKDMVEEPHSGIATVKTENEVLDLTATTSRSVREAICNLLKQSPDRLFKEIEKVKYELPRRHSLSERDLLPRGLDRVLISAYENPPANFKEVLKIRGLGPRNLRALTLVSELIYDLQASREDPARFAFAHGGKDGHPFPVDRRTYDESIAFLEEALSRARVGLNDKLSALKRLGSLFRN</sequence>
<gene>
    <name evidence="1" type="ORF">TDIS_0548</name>
</gene>
<dbReference type="RefSeq" id="WP_068669060.1">
    <property type="nucleotide sequence ID" value="NZ_LWLG01000002.1"/>
</dbReference>
<dbReference type="AlphaFoldDB" id="A0A179D6U6"/>
<evidence type="ECO:0008006" key="3">
    <source>
        <dbReference type="Google" id="ProtNLM"/>
    </source>
</evidence>
<keyword evidence="2" id="KW-1185">Reference proteome</keyword>
<dbReference type="EMBL" id="LWLG01000002">
    <property type="protein sequence ID" value="OAQ21328.1"/>
    <property type="molecule type" value="Genomic_DNA"/>
</dbReference>
<reference evidence="1 2" key="1">
    <citation type="submission" date="2016-04" db="EMBL/GenBank/DDBJ databases">
        <title>Genome analysis of Thermosulfurimonas dismutans, the first thermophilic sulfur-disproportionating bacterium of the phylum Thermodesulfobacteria.</title>
        <authorList>
            <person name="Mardanov A.V."/>
            <person name="Beletsky A.V."/>
            <person name="Kadnikov V.V."/>
            <person name="Slobodkin A.I."/>
            <person name="Ravin N.V."/>
        </authorList>
    </citation>
    <scope>NUCLEOTIDE SEQUENCE [LARGE SCALE GENOMIC DNA]</scope>
    <source>
        <strain evidence="1 2">S95</strain>
    </source>
</reference>
<dbReference type="PATRIC" id="fig|999894.6.peg.549"/>
<dbReference type="Proteomes" id="UP000078390">
    <property type="component" value="Unassembled WGS sequence"/>
</dbReference>
<evidence type="ECO:0000313" key="1">
    <source>
        <dbReference type="EMBL" id="OAQ21328.1"/>
    </source>
</evidence>
<dbReference type="STRING" id="999894.TDIS_0548"/>
<dbReference type="PANTHER" id="PTHR38597">
    <property type="entry name" value="BLL3834 PROTEIN"/>
    <property type="match status" value="1"/>
</dbReference>
<protein>
    <recommendedName>
        <fullName evidence="3">DUF763 domain-containing protein</fullName>
    </recommendedName>
</protein>
<dbReference type="InterPro" id="IPR008482">
    <property type="entry name" value="DUF763"/>
</dbReference>
<proteinExistence type="predicted"/>
<accession>A0A179D6U6</accession>
<dbReference type="PANTHER" id="PTHR38597:SF1">
    <property type="entry name" value="BLL3834 PROTEIN"/>
    <property type="match status" value="1"/>
</dbReference>
<dbReference type="Pfam" id="PF05559">
    <property type="entry name" value="DUF763"/>
    <property type="match status" value="1"/>
</dbReference>